<dbReference type="AlphaFoldDB" id="A0A8H4QBD5"/>
<protein>
    <submittedName>
        <fullName evidence="1">Serine/threonine-protein kinase domain protein</fullName>
    </submittedName>
</protein>
<dbReference type="OrthoDB" id="4918374at2759"/>
<name>A0A8H4QBD5_9HYPO</name>
<reference evidence="1 2" key="1">
    <citation type="journal article" date="2020" name="G3 (Bethesda)">
        <title>Genetic Underpinnings of Host Manipulation by Ophiocordyceps as Revealed by Comparative Transcriptomics.</title>
        <authorList>
            <person name="Will I."/>
            <person name="Das B."/>
            <person name="Trinh T."/>
            <person name="Brachmann A."/>
            <person name="Ohm R.A."/>
            <person name="de Bekker C."/>
        </authorList>
    </citation>
    <scope>NUCLEOTIDE SEQUENCE [LARGE SCALE GENOMIC DNA]</scope>
    <source>
        <strain evidence="1 2">EC05</strain>
    </source>
</reference>
<evidence type="ECO:0000313" key="1">
    <source>
        <dbReference type="EMBL" id="KAF4594408.1"/>
    </source>
</evidence>
<evidence type="ECO:0000313" key="2">
    <source>
        <dbReference type="Proteomes" id="UP000562929"/>
    </source>
</evidence>
<gene>
    <name evidence="1" type="ORF">GQ602_000021</name>
</gene>
<keyword evidence="1" id="KW-0418">Kinase</keyword>
<sequence length="687" mass="76611">MSEFREAVLPRCRLSGQPFVYEVSRGDRAFDSGNKAIYNLAPMWLNVSEGLSARYAHGGGDLQWKSVPKQPADKKTVYIVSMAEPEFVLAGGLAPIVENHSGCLSEFRLAIPGTSRSWIVGFESLKVAVEAFLNLQQSRCRAAFFYVYAVRSSPEMFPVMERHGLPAYADAVVSHGLDWLGPSNSHLIKYSKLFMNTLLSASSSSILNELLLETKWTRQNAKDQDLEEALGPKQDCNAADADQLVATHLNRFFNMIEQRDYRRMAGPREIARRLNLPVSELTDPDRLDNTACAISLNEGPVDYHPSSGSRGIVLKGDCCRLRDRLEEILKQHETLNRPSRGATPHINHRTEARTKSCTYFKQLSLGFQLHNDTRNDGTRDSIHLSIGSDNGEREVWVAKAPKPGFHIWTELDLEGLFGKKQIARSDISHISIVSKWPIDYTPDDAADDWNLQGLKLRGHCSDSSLVLTMDKFASVNQWLGRPSGTPSALVWGGDMMMSDWKVTGCSEFSNLKVYFSISYRPGSDTEDDIFIHFGNASRNADVLLLHSPGLNAQSERMIDMQTTFNRQTVPVADVRSFEVYSKAPASGNSHQKSAAGGWRSGAASKVSLLQLCHEMNMRKCFTIPGHPDQCQELYSDIEEGQSPKSGRVETGGFCMIYSDDKCLGDSEVLDESGFTFAFPFQPRSYRC</sequence>
<proteinExistence type="predicted"/>
<organism evidence="1 2">
    <name type="scientific">Ophiocordyceps camponoti-floridani</name>
    <dbReference type="NCBI Taxonomy" id="2030778"/>
    <lineage>
        <taxon>Eukaryota</taxon>
        <taxon>Fungi</taxon>
        <taxon>Dikarya</taxon>
        <taxon>Ascomycota</taxon>
        <taxon>Pezizomycotina</taxon>
        <taxon>Sordariomycetes</taxon>
        <taxon>Hypocreomycetidae</taxon>
        <taxon>Hypocreales</taxon>
        <taxon>Ophiocordycipitaceae</taxon>
        <taxon>Ophiocordyceps</taxon>
    </lineage>
</organism>
<dbReference type="Proteomes" id="UP000562929">
    <property type="component" value="Unassembled WGS sequence"/>
</dbReference>
<comment type="caution">
    <text evidence="1">The sequence shown here is derived from an EMBL/GenBank/DDBJ whole genome shotgun (WGS) entry which is preliminary data.</text>
</comment>
<dbReference type="GO" id="GO:0016301">
    <property type="term" value="F:kinase activity"/>
    <property type="evidence" value="ECO:0007669"/>
    <property type="project" value="UniProtKB-KW"/>
</dbReference>
<accession>A0A8H4QBD5</accession>
<dbReference type="EMBL" id="JAACLJ010000001">
    <property type="protein sequence ID" value="KAF4594408.1"/>
    <property type="molecule type" value="Genomic_DNA"/>
</dbReference>
<keyword evidence="2" id="KW-1185">Reference proteome</keyword>
<keyword evidence="1" id="KW-0808">Transferase</keyword>